<organism evidence="1">
    <name type="scientific">marine metagenome</name>
    <dbReference type="NCBI Taxonomy" id="408172"/>
    <lineage>
        <taxon>unclassified sequences</taxon>
        <taxon>metagenomes</taxon>
        <taxon>ecological metagenomes</taxon>
    </lineage>
</organism>
<dbReference type="EMBL" id="UINC01152622">
    <property type="protein sequence ID" value="SVD46896.1"/>
    <property type="molecule type" value="Genomic_DNA"/>
</dbReference>
<sequence>TLEARESMSALAVDAVIDALCGTKPQYVVN</sequence>
<reference evidence="1" key="1">
    <citation type="submission" date="2018-05" db="EMBL/GenBank/DDBJ databases">
        <authorList>
            <person name="Lanie J.A."/>
            <person name="Ng W.-L."/>
            <person name="Kazmierczak K.M."/>
            <person name="Andrzejewski T.M."/>
            <person name="Davidsen T.M."/>
            <person name="Wayne K.J."/>
            <person name="Tettelin H."/>
            <person name="Glass J.I."/>
            <person name="Rusch D."/>
            <person name="Podicherti R."/>
            <person name="Tsui H.-C.T."/>
            <person name="Winkler M.E."/>
        </authorList>
    </citation>
    <scope>NUCLEOTIDE SEQUENCE</scope>
</reference>
<gene>
    <name evidence="1" type="ORF">METZ01_LOCUS399750</name>
</gene>
<evidence type="ECO:0000313" key="1">
    <source>
        <dbReference type="EMBL" id="SVD46896.1"/>
    </source>
</evidence>
<feature type="non-terminal residue" evidence="1">
    <location>
        <position position="1"/>
    </location>
</feature>
<dbReference type="AlphaFoldDB" id="A0A382VK30"/>
<proteinExistence type="predicted"/>
<protein>
    <submittedName>
        <fullName evidence="1">Uncharacterized protein</fullName>
    </submittedName>
</protein>
<accession>A0A382VK30</accession>
<name>A0A382VK30_9ZZZZ</name>